<dbReference type="SMART" id="SM00212">
    <property type="entry name" value="UBCc"/>
    <property type="match status" value="1"/>
</dbReference>
<organism evidence="2 3">
    <name type="scientific">Chara braunii</name>
    <name type="common">Braun's stonewort</name>
    <dbReference type="NCBI Taxonomy" id="69332"/>
    <lineage>
        <taxon>Eukaryota</taxon>
        <taxon>Viridiplantae</taxon>
        <taxon>Streptophyta</taxon>
        <taxon>Charophyceae</taxon>
        <taxon>Charales</taxon>
        <taxon>Characeae</taxon>
        <taxon>Chara</taxon>
    </lineage>
</organism>
<proteinExistence type="predicted"/>
<dbReference type="Proteomes" id="UP000265515">
    <property type="component" value="Unassembled WGS sequence"/>
</dbReference>
<dbReference type="InterPro" id="IPR050113">
    <property type="entry name" value="Ub_conjugating_enzyme"/>
</dbReference>
<dbReference type="SUPFAM" id="SSF54495">
    <property type="entry name" value="UBC-like"/>
    <property type="match status" value="1"/>
</dbReference>
<dbReference type="InterPro" id="IPR016135">
    <property type="entry name" value="UBQ-conjugating_enzyme/RWD"/>
</dbReference>
<feature type="domain" description="UBC core" evidence="1">
    <location>
        <begin position="7"/>
        <end position="161"/>
    </location>
</feature>
<dbReference type="Gramene" id="GBG69992">
    <property type="protein sequence ID" value="GBG69992"/>
    <property type="gene ID" value="CBR_g4821"/>
</dbReference>
<dbReference type="Pfam" id="PF00179">
    <property type="entry name" value="UQ_con"/>
    <property type="match status" value="1"/>
</dbReference>
<reference evidence="2 3" key="1">
    <citation type="journal article" date="2018" name="Cell">
        <title>The Chara Genome: Secondary Complexity and Implications for Plant Terrestrialization.</title>
        <authorList>
            <person name="Nishiyama T."/>
            <person name="Sakayama H."/>
            <person name="Vries J.D."/>
            <person name="Buschmann H."/>
            <person name="Saint-Marcoux D."/>
            <person name="Ullrich K.K."/>
            <person name="Haas F.B."/>
            <person name="Vanderstraeten L."/>
            <person name="Becker D."/>
            <person name="Lang D."/>
            <person name="Vosolsobe S."/>
            <person name="Rombauts S."/>
            <person name="Wilhelmsson P.K.I."/>
            <person name="Janitza P."/>
            <person name="Kern R."/>
            <person name="Heyl A."/>
            <person name="Rumpler F."/>
            <person name="Villalobos L.I.A.C."/>
            <person name="Clay J.M."/>
            <person name="Skokan R."/>
            <person name="Toyoda A."/>
            <person name="Suzuki Y."/>
            <person name="Kagoshima H."/>
            <person name="Schijlen E."/>
            <person name="Tajeshwar N."/>
            <person name="Catarino B."/>
            <person name="Hetherington A.J."/>
            <person name="Saltykova A."/>
            <person name="Bonnot C."/>
            <person name="Breuninger H."/>
            <person name="Symeonidi A."/>
            <person name="Radhakrishnan G.V."/>
            <person name="Van Nieuwerburgh F."/>
            <person name="Deforce D."/>
            <person name="Chang C."/>
            <person name="Karol K.G."/>
            <person name="Hedrich R."/>
            <person name="Ulvskov P."/>
            <person name="Glockner G."/>
            <person name="Delwiche C.F."/>
            <person name="Petrasek J."/>
            <person name="Van de Peer Y."/>
            <person name="Friml J."/>
            <person name="Beilby M."/>
            <person name="Dolan L."/>
            <person name="Kohara Y."/>
            <person name="Sugano S."/>
            <person name="Fujiyama A."/>
            <person name="Delaux P.-M."/>
            <person name="Quint M."/>
            <person name="TheiBen G."/>
            <person name="Hagemann M."/>
            <person name="Harholt J."/>
            <person name="Dunand C."/>
            <person name="Zachgo S."/>
            <person name="Langdale J."/>
            <person name="Maumus F."/>
            <person name="Straeten D.V.D."/>
            <person name="Gould S.B."/>
            <person name="Rensing S.A."/>
        </authorList>
    </citation>
    <scope>NUCLEOTIDE SEQUENCE [LARGE SCALE GENOMIC DNA]</scope>
    <source>
        <strain evidence="2 3">S276</strain>
    </source>
</reference>
<dbReference type="OrthoDB" id="9978460at2759"/>
<protein>
    <recommendedName>
        <fullName evidence="1">UBC core domain-containing protein</fullName>
    </recommendedName>
</protein>
<sequence>MESMSCPAKYRLVHERKRWRVHRYHGWVAKPALPGKGEQYDLLKWECAIPGEPGTCWEKGMYPVTLVFPSEYPDSPPQCYFPEGFFHPNVDPSSGRVYPNIVKEGHWKSELTIKHILVELRRLLSRPDVNDRSHRVAWTLYTNSRYEYERRVSAQAYRYTE</sequence>
<comment type="caution">
    <text evidence="2">The sequence shown here is derived from an EMBL/GenBank/DDBJ whole genome shotgun (WGS) entry which is preliminary data.</text>
</comment>
<dbReference type="InterPro" id="IPR000608">
    <property type="entry name" value="UBC"/>
</dbReference>
<dbReference type="PROSITE" id="PS50127">
    <property type="entry name" value="UBC_2"/>
    <property type="match status" value="1"/>
</dbReference>
<dbReference type="CDD" id="cd23798">
    <property type="entry name" value="UBCc_UBE2I"/>
    <property type="match status" value="1"/>
</dbReference>
<evidence type="ECO:0000259" key="1">
    <source>
        <dbReference type="PROSITE" id="PS50127"/>
    </source>
</evidence>
<dbReference type="AlphaFoldDB" id="A0A388KIX7"/>
<dbReference type="EMBL" id="BFEA01000123">
    <property type="protein sequence ID" value="GBG69992.1"/>
    <property type="molecule type" value="Genomic_DNA"/>
</dbReference>
<dbReference type="STRING" id="69332.A0A388KIX7"/>
<keyword evidence="3" id="KW-1185">Reference proteome</keyword>
<dbReference type="PANTHER" id="PTHR24067">
    <property type="entry name" value="UBIQUITIN-CONJUGATING ENZYME E2"/>
    <property type="match status" value="1"/>
</dbReference>
<evidence type="ECO:0000313" key="2">
    <source>
        <dbReference type="EMBL" id="GBG69992.1"/>
    </source>
</evidence>
<dbReference type="Gene3D" id="3.10.110.10">
    <property type="entry name" value="Ubiquitin Conjugating Enzyme"/>
    <property type="match status" value="1"/>
</dbReference>
<evidence type="ECO:0000313" key="3">
    <source>
        <dbReference type="Proteomes" id="UP000265515"/>
    </source>
</evidence>
<accession>A0A388KIX7</accession>
<gene>
    <name evidence="2" type="ORF">CBR_g4821</name>
</gene>
<name>A0A388KIX7_CHABU</name>